<protein>
    <recommendedName>
        <fullName evidence="4">Cytochrome P450</fullName>
    </recommendedName>
</protein>
<dbReference type="GO" id="GO:0005506">
    <property type="term" value="F:iron ion binding"/>
    <property type="evidence" value="ECO:0007669"/>
    <property type="project" value="InterPro"/>
</dbReference>
<accession>A0A1H8SSJ8</accession>
<dbReference type="GO" id="GO:0008395">
    <property type="term" value="F:steroid hydroxylase activity"/>
    <property type="evidence" value="ECO:0007669"/>
    <property type="project" value="TreeGrafter"/>
</dbReference>
<sequence>MTVWTPTDDGFADLTSHDTFARGAPHNTFARLRRDDPVHWTEWDGGEGFWSITRHADITEMNRNFAVFSSARGIRMEDQTYEEYLARRTFQETDPPEHMMTRIKVAKAFSKPVIAKFEEDIRTLCDEILDTALQHGEFDATKLIARQLPMRMLGRILGLPDEDLPWLVEKGDALIANTDPDFTDHVLDRMTTDEFRMMPFNSPAGAELYTYAKDLMARKEAAGDTSGVLHLILQPGKDGSVITEEEFRNFFCLLVAAGNDTTRYSIAAGIQAMCHQPELLGQMQEGGAIWDTAPDEIIRWTTPATYFRRTVTRDFEAHGKTMREGDKVLFWFASANRDEEAFDDPFRVNLFRSPNKHLSFGQSGPHVCLGMWLARLEVRVLFQELCKRIKSVEPAGEHKFLRSNFVGGIKELPVRVKLQ</sequence>
<dbReference type="PANTHER" id="PTHR46696:SF4">
    <property type="entry name" value="BIOTIN BIOSYNTHESIS CYTOCHROME P450"/>
    <property type="match status" value="1"/>
</dbReference>
<dbReference type="EMBL" id="FODS01000013">
    <property type="protein sequence ID" value="SEO81328.1"/>
    <property type="molecule type" value="Genomic_DNA"/>
</dbReference>
<dbReference type="AlphaFoldDB" id="A0A1H8SSJ8"/>
<dbReference type="SUPFAM" id="SSF48264">
    <property type="entry name" value="Cytochrome P450"/>
    <property type="match status" value="1"/>
</dbReference>
<dbReference type="PANTHER" id="PTHR46696">
    <property type="entry name" value="P450, PUTATIVE (EUROFUNG)-RELATED"/>
    <property type="match status" value="1"/>
</dbReference>
<dbReference type="GO" id="GO:0020037">
    <property type="term" value="F:heme binding"/>
    <property type="evidence" value="ECO:0007669"/>
    <property type="project" value="InterPro"/>
</dbReference>
<dbReference type="GO" id="GO:0006707">
    <property type="term" value="P:cholesterol catabolic process"/>
    <property type="evidence" value="ECO:0007669"/>
    <property type="project" value="TreeGrafter"/>
</dbReference>
<proteinExistence type="inferred from homology"/>
<dbReference type="InterPro" id="IPR036396">
    <property type="entry name" value="Cyt_P450_sf"/>
</dbReference>
<dbReference type="InterPro" id="IPR001128">
    <property type="entry name" value="Cyt_P450"/>
</dbReference>
<organism evidence="2 3">
    <name type="scientific">Salinihabitans flavidus</name>
    <dbReference type="NCBI Taxonomy" id="569882"/>
    <lineage>
        <taxon>Bacteria</taxon>
        <taxon>Pseudomonadati</taxon>
        <taxon>Pseudomonadota</taxon>
        <taxon>Alphaproteobacteria</taxon>
        <taxon>Rhodobacterales</taxon>
        <taxon>Roseobacteraceae</taxon>
        <taxon>Salinihabitans</taxon>
    </lineage>
</organism>
<dbReference type="InterPro" id="IPR002397">
    <property type="entry name" value="Cyt_P450_B"/>
</dbReference>
<evidence type="ECO:0000313" key="2">
    <source>
        <dbReference type="EMBL" id="SEO81328.1"/>
    </source>
</evidence>
<dbReference type="STRING" id="569882.SAMN04490248_11313"/>
<dbReference type="RefSeq" id="WP_093118546.1">
    <property type="nucleotide sequence ID" value="NZ_FODS01000013.1"/>
</dbReference>
<evidence type="ECO:0008006" key="4">
    <source>
        <dbReference type="Google" id="ProtNLM"/>
    </source>
</evidence>
<dbReference type="OrthoDB" id="9801155at2"/>
<gene>
    <name evidence="2" type="ORF">SAMN04490248_11313</name>
</gene>
<dbReference type="Proteomes" id="UP000198893">
    <property type="component" value="Unassembled WGS sequence"/>
</dbReference>
<dbReference type="Pfam" id="PF00067">
    <property type="entry name" value="p450"/>
    <property type="match status" value="1"/>
</dbReference>
<name>A0A1H8SSJ8_9RHOB</name>
<dbReference type="Gene3D" id="1.10.630.10">
    <property type="entry name" value="Cytochrome P450"/>
    <property type="match status" value="1"/>
</dbReference>
<evidence type="ECO:0000256" key="1">
    <source>
        <dbReference type="ARBA" id="ARBA00010617"/>
    </source>
</evidence>
<evidence type="ECO:0000313" key="3">
    <source>
        <dbReference type="Proteomes" id="UP000198893"/>
    </source>
</evidence>
<dbReference type="CDD" id="cd11033">
    <property type="entry name" value="CYP142-like"/>
    <property type="match status" value="1"/>
</dbReference>
<dbReference type="GO" id="GO:0036199">
    <property type="term" value="F:cholest-4-en-3-one 26-monooxygenase activity"/>
    <property type="evidence" value="ECO:0007669"/>
    <property type="project" value="TreeGrafter"/>
</dbReference>
<keyword evidence="3" id="KW-1185">Reference proteome</keyword>
<dbReference type="PRINTS" id="PR00359">
    <property type="entry name" value="BP450"/>
</dbReference>
<comment type="similarity">
    <text evidence="1">Belongs to the cytochrome P450 family.</text>
</comment>
<reference evidence="2 3" key="1">
    <citation type="submission" date="2016-10" db="EMBL/GenBank/DDBJ databases">
        <authorList>
            <person name="de Groot N.N."/>
        </authorList>
    </citation>
    <scope>NUCLEOTIDE SEQUENCE [LARGE SCALE GENOMIC DNA]</scope>
    <source>
        <strain evidence="2 3">DSM 27842</strain>
    </source>
</reference>